<dbReference type="KEGG" id="amh:I633_10155"/>
<organism evidence="1 2">
    <name type="scientific">Alteromonas mediterranea 615</name>
    <dbReference type="NCBI Taxonomy" id="1300253"/>
    <lineage>
        <taxon>Bacteria</taxon>
        <taxon>Pseudomonadati</taxon>
        <taxon>Pseudomonadota</taxon>
        <taxon>Gammaproteobacteria</taxon>
        <taxon>Alteromonadales</taxon>
        <taxon>Alteromonadaceae</taxon>
        <taxon>Alteromonas/Salinimonas group</taxon>
        <taxon>Alteromonas</taxon>
    </lineage>
</organism>
<reference evidence="1 2" key="1">
    <citation type="journal article" date="2013" name="Genome Biol. Evol.">
        <title>Genomic Diversity of "Deep Ecotype" Alteromonas macleodii Isolates: Evidence for Pan-Mediterranean Clonal Frames.</title>
        <authorList>
            <person name="Lopez-Perez M."/>
            <person name="Gonzaga A."/>
            <person name="Rodriguez-Valera F."/>
        </authorList>
    </citation>
    <scope>NUCLEOTIDE SEQUENCE [LARGE SCALE GENOMIC DNA]</scope>
    <source>
        <strain evidence="2">'English Channel 615'</strain>
    </source>
</reference>
<name>S5ACN9_9ALTE</name>
<sequence>MVFALGSRYQKTALIAPAQKQLNQIVIRLTMLSRSN</sequence>
<evidence type="ECO:0000313" key="2">
    <source>
        <dbReference type="Proteomes" id="UP000014909"/>
    </source>
</evidence>
<dbReference type="AlphaFoldDB" id="S5ACN9"/>
<protein>
    <submittedName>
        <fullName evidence="1">Uncharacterized protein</fullName>
    </submittedName>
</protein>
<dbReference type="EMBL" id="CP004846">
    <property type="protein sequence ID" value="AGP78017.1"/>
    <property type="molecule type" value="Genomic_DNA"/>
</dbReference>
<dbReference type="PATRIC" id="fig|1300253.3.peg.2116"/>
<dbReference type="BioCyc" id="AMAC1300253:G12YX-1631-MONOMER"/>
<gene>
    <name evidence="1" type="ORF">I633_10155</name>
</gene>
<dbReference type="Proteomes" id="UP000014909">
    <property type="component" value="Chromosome"/>
</dbReference>
<dbReference type="HOGENOM" id="CLU_215650_0_0_6"/>
<evidence type="ECO:0000313" key="1">
    <source>
        <dbReference type="EMBL" id="AGP78017.1"/>
    </source>
</evidence>
<accession>S5ACN9</accession>
<proteinExistence type="predicted"/>